<dbReference type="Pfam" id="PF03799">
    <property type="entry name" value="FtsQ_DivIB_C"/>
    <property type="match status" value="1"/>
</dbReference>
<dbReference type="GO" id="GO:0005886">
    <property type="term" value="C:plasma membrane"/>
    <property type="evidence" value="ECO:0007669"/>
    <property type="project" value="UniProtKB-SubCell"/>
</dbReference>
<evidence type="ECO:0000256" key="9">
    <source>
        <dbReference type="HAMAP-Rule" id="MF_00911"/>
    </source>
</evidence>
<dbReference type="AlphaFoldDB" id="A0A556A8C2"/>
<evidence type="ECO:0000256" key="2">
    <source>
        <dbReference type="ARBA" id="ARBA00022475"/>
    </source>
</evidence>
<feature type="transmembrane region" description="Helical" evidence="9">
    <location>
        <begin position="7"/>
        <end position="32"/>
    </location>
</feature>
<dbReference type="PANTHER" id="PTHR35851:SF1">
    <property type="entry name" value="CELL DIVISION PROTEIN FTSQ"/>
    <property type="match status" value="1"/>
</dbReference>
<organism evidence="11 12">
    <name type="scientific">Verticiella sediminum</name>
    <dbReference type="NCBI Taxonomy" id="1247510"/>
    <lineage>
        <taxon>Bacteria</taxon>
        <taxon>Pseudomonadati</taxon>
        <taxon>Pseudomonadota</taxon>
        <taxon>Betaproteobacteria</taxon>
        <taxon>Burkholderiales</taxon>
        <taxon>Alcaligenaceae</taxon>
        <taxon>Verticiella</taxon>
    </lineage>
</organism>
<sequence>MWNNARFINFVANLLTVLALSALAVGGLVWLMQRPVFTIAQVEVHPAEGEALDRVTPTVVRNALIGRLEGNFFTADLESVRHFMEDAPWVSQAAVRRVWPNGLQVTLREHQPLGLWNDDQVLDVNGRAFTANQAEAESPDGDPLPILGGPEGSGKLVRQRLLELSEWVAPLGRSPVRLTLSPRHAWVAELDNGMILDMGRDLANDPVLGGNAAEGRRAVPVQARVQRFVQALPAIEQHLGRPVMYADLRYPNGFALRLGPPLEPPKKKTSSTTKP</sequence>
<dbReference type="Gene3D" id="3.10.20.310">
    <property type="entry name" value="membrane protein fhac"/>
    <property type="match status" value="1"/>
</dbReference>
<gene>
    <name evidence="9" type="primary">ftsQ</name>
    <name evidence="11" type="ORF">FOZ76_26340</name>
</gene>
<evidence type="ECO:0000313" key="11">
    <source>
        <dbReference type="EMBL" id="TSH89131.1"/>
    </source>
</evidence>
<evidence type="ECO:0000256" key="3">
    <source>
        <dbReference type="ARBA" id="ARBA00022519"/>
    </source>
</evidence>
<dbReference type="InterPro" id="IPR005548">
    <property type="entry name" value="Cell_div_FtsQ/DivIB_C"/>
</dbReference>
<dbReference type="GO" id="GO:0090529">
    <property type="term" value="P:cell septum assembly"/>
    <property type="evidence" value="ECO:0007669"/>
    <property type="project" value="InterPro"/>
</dbReference>
<keyword evidence="8 9" id="KW-0131">Cell cycle</keyword>
<comment type="similarity">
    <text evidence="9">Belongs to the FtsQ/DivIB family. FtsQ subfamily.</text>
</comment>
<evidence type="ECO:0000256" key="1">
    <source>
        <dbReference type="ARBA" id="ARBA00004370"/>
    </source>
</evidence>
<dbReference type="InterPro" id="IPR034746">
    <property type="entry name" value="POTRA"/>
</dbReference>
<dbReference type="EMBL" id="VLTJ01000042">
    <property type="protein sequence ID" value="TSH89131.1"/>
    <property type="molecule type" value="Genomic_DNA"/>
</dbReference>
<comment type="function">
    <text evidence="9">Essential cell division protein. May link together the upstream cell division proteins, which are predominantly cytoplasmic, with the downstream cell division proteins, which are predominantly periplasmic. May control correct divisome assembly.</text>
</comment>
<keyword evidence="2 9" id="KW-1003">Cell membrane</keyword>
<dbReference type="InterPro" id="IPR045335">
    <property type="entry name" value="FtsQ_C_sf"/>
</dbReference>
<protein>
    <recommendedName>
        <fullName evidence="9">Cell division protein FtsQ</fullName>
    </recommendedName>
</protein>
<name>A0A556A8C2_9BURK</name>
<evidence type="ECO:0000256" key="5">
    <source>
        <dbReference type="ARBA" id="ARBA00022692"/>
    </source>
</evidence>
<dbReference type="PANTHER" id="PTHR35851">
    <property type="entry name" value="CELL DIVISION PROTEIN FTSQ"/>
    <property type="match status" value="1"/>
</dbReference>
<evidence type="ECO:0000313" key="12">
    <source>
        <dbReference type="Proteomes" id="UP000318405"/>
    </source>
</evidence>
<evidence type="ECO:0000256" key="6">
    <source>
        <dbReference type="ARBA" id="ARBA00022989"/>
    </source>
</evidence>
<dbReference type="GO" id="GO:0043093">
    <property type="term" value="P:FtsZ-dependent cytokinesis"/>
    <property type="evidence" value="ECO:0007669"/>
    <property type="project" value="UniProtKB-UniRule"/>
</dbReference>
<evidence type="ECO:0000259" key="10">
    <source>
        <dbReference type="PROSITE" id="PS51779"/>
    </source>
</evidence>
<evidence type="ECO:0000256" key="8">
    <source>
        <dbReference type="ARBA" id="ARBA00023306"/>
    </source>
</evidence>
<dbReference type="Proteomes" id="UP000318405">
    <property type="component" value="Unassembled WGS sequence"/>
</dbReference>
<dbReference type="RefSeq" id="WP_143951246.1">
    <property type="nucleotide sequence ID" value="NZ_BAABMB010000005.1"/>
</dbReference>
<dbReference type="OrthoDB" id="9790370at2"/>
<dbReference type="PROSITE" id="PS51779">
    <property type="entry name" value="POTRA"/>
    <property type="match status" value="1"/>
</dbReference>
<keyword evidence="7 9" id="KW-0472">Membrane</keyword>
<keyword evidence="5 9" id="KW-0812">Transmembrane</keyword>
<comment type="subunit">
    <text evidence="9">Part of a complex composed of FtsB, FtsL and FtsQ.</text>
</comment>
<keyword evidence="4 9" id="KW-0132">Cell division</keyword>
<accession>A0A556A8C2</accession>
<dbReference type="Pfam" id="PF08478">
    <property type="entry name" value="POTRA_1"/>
    <property type="match status" value="1"/>
</dbReference>
<proteinExistence type="inferred from homology"/>
<keyword evidence="3 9" id="KW-0997">Cell inner membrane</keyword>
<keyword evidence="6 9" id="KW-1133">Transmembrane helix</keyword>
<dbReference type="GO" id="GO:0032153">
    <property type="term" value="C:cell division site"/>
    <property type="evidence" value="ECO:0007669"/>
    <property type="project" value="UniProtKB-UniRule"/>
</dbReference>
<dbReference type="InterPro" id="IPR026579">
    <property type="entry name" value="FtsQ"/>
</dbReference>
<dbReference type="Gene3D" id="3.40.50.11690">
    <property type="entry name" value="Cell division protein FtsQ/DivIB"/>
    <property type="match status" value="1"/>
</dbReference>
<comment type="subcellular location">
    <subcellularLocation>
        <location evidence="9">Cell inner membrane</location>
        <topology evidence="9">Single-pass type II membrane protein</topology>
    </subcellularLocation>
    <subcellularLocation>
        <location evidence="1">Membrane</location>
    </subcellularLocation>
    <text evidence="9">Localizes to the division septum.</text>
</comment>
<feature type="domain" description="POTRA" evidence="10">
    <location>
        <begin position="37"/>
        <end position="110"/>
    </location>
</feature>
<comment type="caution">
    <text evidence="11">The sequence shown here is derived from an EMBL/GenBank/DDBJ whole genome shotgun (WGS) entry which is preliminary data.</text>
</comment>
<reference evidence="11 12" key="1">
    <citation type="submission" date="2019-07" db="EMBL/GenBank/DDBJ databases">
        <title>Qingshengfaniella alkalisoli gen. nov., sp. nov., isolated from saline soil.</title>
        <authorList>
            <person name="Xu L."/>
            <person name="Huang X.-X."/>
            <person name="Sun J.-Q."/>
        </authorList>
    </citation>
    <scope>NUCLEOTIDE SEQUENCE [LARGE SCALE GENOMIC DNA]</scope>
    <source>
        <strain evidence="11 12">DSM 27279</strain>
    </source>
</reference>
<evidence type="ECO:0000256" key="7">
    <source>
        <dbReference type="ARBA" id="ARBA00023136"/>
    </source>
</evidence>
<dbReference type="InterPro" id="IPR013685">
    <property type="entry name" value="POTRA_FtsQ_type"/>
</dbReference>
<keyword evidence="12" id="KW-1185">Reference proteome</keyword>
<evidence type="ECO:0000256" key="4">
    <source>
        <dbReference type="ARBA" id="ARBA00022618"/>
    </source>
</evidence>
<dbReference type="HAMAP" id="MF_00911">
    <property type="entry name" value="FtsQ_subfam"/>
    <property type="match status" value="1"/>
</dbReference>